<keyword evidence="9" id="KW-0472">Membrane</keyword>
<dbReference type="AlphaFoldDB" id="A0A9P0FPH2"/>
<evidence type="ECO:0000256" key="3">
    <source>
        <dbReference type="ARBA" id="ARBA00007357"/>
    </source>
</evidence>
<dbReference type="Gene3D" id="3.40.390.10">
    <property type="entry name" value="Collagenase (Catalytic Domain)"/>
    <property type="match status" value="1"/>
</dbReference>
<feature type="domain" description="Peptidase M13 C-terminal" evidence="10">
    <location>
        <begin position="641"/>
        <end position="847"/>
    </location>
</feature>
<name>A0A9P0FPH2_BRAAE</name>
<dbReference type="SUPFAM" id="SSF55486">
    <property type="entry name" value="Metalloproteases ('zincins'), catalytic domain"/>
    <property type="match status" value="1"/>
</dbReference>
<dbReference type="PRINTS" id="PR00786">
    <property type="entry name" value="NEPRILYSIN"/>
</dbReference>
<proteinExistence type="inferred from homology"/>
<gene>
    <name evidence="12" type="ORF">MELIAE_LOCUS11599</name>
</gene>
<dbReference type="PROSITE" id="PS51885">
    <property type="entry name" value="NEPRILYSIN"/>
    <property type="match status" value="1"/>
</dbReference>
<comment type="cofactor">
    <cofactor evidence="1">
        <name>Zn(2+)</name>
        <dbReference type="ChEBI" id="CHEBI:29105"/>
    </cofactor>
</comment>
<comment type="subcellular location">
    <subcellularLocation>
        <location evidence="2">Cell membrane</location>
        <topology evidence="2">Single-pass type II membrane protein</topology>
    </subcellularLocation>
</comment>
<accession>A0A9P0FPH2</accession>
<evidence type="ECO:0000256" key="6">
    <source>
        <dbReference type="ARBA" id="ARBA00022801"/>
    </source>
</evidence>
<dbReference type="Proteomes" id="UP001154078">
    <property type="component" value="Chromosome 8"/>
</dbReference>
<dbReference type="Pfam" id="PF05649">
    <property type="entry name" value="Peptidase_M13_N"/>
    <property type="match status" value="1"/>
</dbReference>
<evidence type="ECO:0000256" key="4">
    <source>
        <dbReference type="ARBA" id="ARBA00022670"/>
    </source>
</evidence>
<keyword evidence="4" id="KW-0645">Protease</keyword>
<evidence type="ECO:0000313" key="13">
    <source>
        <dbReference type="Proteomes" id="UP001154078"/>
    </source>
</evidence>
<dbReference type="InterPro" id="IPR024079">
    <property type="entry name" value="MetalloPept_cat_dom_sf"/>
</dbReference>
<dbReference type="CDD" id="cd08662">
    <property type="entry name" value="M13"/>
    <property type="match status" value="1"/>
</dbReference>
<comment type="similarity">
    <text evidence="3">Belongs to the peptidase M13 family.</text>
</comment>
<evidence type="ECO:0000256" key="9">
    <source>
        <dbReference type="SAM" id="Phobius"/>
    </source>
</evidence>
<evidence type="ECO:0000259" key="10">
    <source>
        <dbReference type="Pfam" id="PF01431"/>
    </source>
</evidence>
<sequence length="850" mass="99599">MEEKPKRQCSCRLAVNNESGRVQWCVGKQNVWSNLLKRLVFVPIVLLTVALVIYLITKAGVSAEIIIQENDLYEAEILEEKRDILHGVKTEYIPNYGFISKNDSIKRKRRFSETDIDEVLITYNVPEEMSWKTPYDKKTERPFFFKHQIKKGEIRKLQSGIMKKLMNLDINPCEDFYGYACGNWDNHFEIPPDRAAYDTFEMVRENVDYVIKEILDDVEVPSITQDFDKKYKNKIEDYIFHDEEPYVPTSAVVKAKYLYESCMNQDAIEERREEPLLKMIRHLGGWPIIDENWDESSFDLISLLGRLRLLNNDVLISEWIGLDMKNSNEYIIHIDQPSLGLPSREYFIDPAFSKYLEAYKKFIQDIALLLTDTDIILENYVEEIVQFEIDLASIMSSNEARKNILNLYLRTDIQTLPLYYAEFDWEKYFQMVLGKKITPVYPVAVYCSEYLQKLVYIISITPPRILQNYVLWRFIKNRASNLDGRFSAAKQKFYQVLFGKEKDPPRWTFCVSQVNGKMGMAVGSLFVKKYFDKNSRNDTTEMTEFLETAFRNILLENTWLDDETKQYAHMKINEMDLKIGFPDFILNDKELSNNYNDVIIHPEYFFENTLIILRHLTRFDEQKVGNVVNKTHWVTYPAVVNAYYSRNKNQILFPAGMLQPPFYHRHFPKALNFGGIGVVIGHEITHGFDDKGRLYDHQGNIHLWWGDDAIKNFYEKAECLVKQYGKYILPEVNLPIDGYLTQGENIADNGGLKQAFRAYKTWLDENLEHTEDEFLPEMSLNGEQLFFLNFAQVWCGRQRYETAKSRIKTSVHAPGIFRVIGPISNSEDFAKAFNCPLNSTMNPQNKCIIW</sequence>
<evidence type="ECO:0000256" key="2">
    <source>
        <dbReference type="ARBA" id="ARBA00004401"/>
    </source>
</evidence>
<keyword evidence="5" id="KW-0479">Metal-binding</keyword>
<evidence type="ECO:0000256" key="7">
    <source>
        <dbReference type="ARBA" id="ARBA00022833"/>
    </source>
</evidence>
<dbReference type="EMBL" id="OV121139">
    <property type="protein sequence ID" value="CAH0562497.1"/>
    <property type="molecule type" value="Genomic_DNA"/>
</dbReference>
<evidence type="ECO:0000313" key="12">
    <source>
        <dbReference type="EMBL" id="CAH0562497.1"/>
    </source>
</evidence>
<dbReference type="GO" id="GO:0005886">
    <property type="term" value="C:plasma membrane"/>
    <property type="evidence" value="ECO:0007669"/>
    <property type="project" value="UniProtKB-SubCell"/>
</dbReference>
<evidence type="ECO:0000256" key="1">
    <source>
        <dbReference type="ARBA" id="ARBA00001947"/>
    </source>
</evidence>
<dbReference type="InterPro" id="IPR008753">
    <property type="entry name" value="Peptidase_M13_N"/>
</dbReference>
<keyword evidence="8" id="KW-0482">Metalloprotease</keyword>
<keyword evidence="9" id="KW-1133">Transmembrane helix</keyword>
<dbReference type="GO" id="GO:0016485">
    <property type="term" value="P:protein processing"/>
    <property type="evidence" value="ECO:0007669"/>
    <property type="project" value="TreeGrafter"/>
</dbReference>
<dbReference type="PANTHER" id="PTHR11733:SF238">
    <property type="entry name" value="FI07649P-RELATED"/>
    <property type="match status" value="1"/>
</dbReference>
<keyword evidence="6" id="KW-0378">Hydrolase</keyword>
<feature type="transmembrane region" description="Helical" evidence="9">
    <location>
        <begin position="39"/>
        <end position="57"/>
    </location>
</feature>
<dbReference type="Pfam" id="PF01431">
    <property type="entry name" value="Peptidase_M13"/>
    <property type="match status" value="1"/>
</dbReference>
<protein>
    <submittedName>
        <fullName evidence="12">Uncharacterized protein</fullName>
    </submittedName>
</protein>
<dbReference type="PANTHER" id="PTHR11733">
    <property type="entry name" value="ZINC METALLOPROTEASE FAMILY M13 NEPRILYSIN-RELATED"/>
    <property type="match status" value="1"/>
</dbReference>
<keyword evidence="13" id="KW-1185">Reference proteome</keyword>
<keyword evidence="9" id="KW-0812">Transmembrane</keyword>
<dbReference type="InterPro" id="IPR000718">
    <property type="entry name" value="Peptidase_M13"/>
</dbReference>
<dbReference type="GO" id="GO:0004222">
    <property type="term" value="F:metalloendopeptidase activity"/>
    <property type="evidence" value="ECO:0007669"/>
    <property type="project" value="InterPro"/>
</dbReference>
<evidence type="ECO:0000256" key="5">
    <source>
        <dbReference type="ARBA" id="ARBA00022723"/>
    </source>
</evidence>
<reference evidence="12" key="1">
    <citation type="submission" date="2021-12" db="EMBL/GenBank/DDBJ databases">
        <authorList>
            <person name="King R."/>
        </authorList>
    </citation>
    <scope>NUCLEOTIDE SEQUENCE</scope>
</reference>
<dbReference type="OrthoDB" id="6475849at2759"/>
<keyword evidence="7" id="KW-0862">Zinc</keyword>
<dbReference type="InterPro" id="IPR018497">
    <property type="entry name" value="Peptidase_M13_C"/>
</dbReference>
<dbReference type="InterPro" id="IPR042089">
    <property type="entry name" value="Peptidase_M13_dom_2"/>
</dbReference>
<evidence type="ECO:0000259" key="11">
    <source>
        <dbReference type="Pfam" id="PF05649"/>
    </source>
</evidence>
<organism evidence="12 13">
    <name type="scientific">Brassicogethes aeneus</name>
    <name type="common">Rape pollen beetle</name>
    <name type="synonym">Meligethes aeneus</name>
    <dbReference type="NCBI Taxonomy" id="1431903"/>
    <lineage>
        <taxon>Eukaryota</taxon>
        <taxon>Metazoa</taxon>
        <taxon>Ecdysozoa</taxon>
        <taxon>Arthropoda</taxon>
        <taxon>Hexapoda</taxon>
        <taxon>Insecta</taxon>
        <taxon>Pterygota</taxon>
        <taxon>Neoptera</taxon>
        <taxon>Endopterygota</taxon>
        <taxon>Coleoptera</taxon>
        <taxon>Polyphaga</taxon>
        <taxon>Cucujiformia</taxon>
        <taxon>Nitidulidae</taxon>
        <taxon>Meligethinae</taxon>
        <taxon>Brassicogethes</taxon>
    </lineage>
</organism>
<feature type="domain" description="Peptidase M13 N-terminal" evidence="11">
    <location>
        <begin position="172"/>
        <end position="582"/>
    </location>
</feature>
<dbReference type="GO" id="GO:0046872">
    <property type="term" value="F:metal ion binding"/>
    <property type="evidence" value="ECO:0007669"/>
    <property type="project" value="UniProtKB-KW"/>
</dbReference>
<dbReference type="Gene3D" id="1.10.1380.10">
    <property type="entry name" value="Neutral endopeptidase , domain2"/>
    <property type="match status" value="1"/>
</dbReference>
<evidence type="ECO:0000256" key="8">
    <source>
        <dbReference type="ARBA" id="ARBA00023049"/>
    </source>
</evidence>